<feature type="binding site" evidence="7">
    <location>
        <position position="173"/>
    </location>
    <ligand>
        <name>3-phosphoshikimate</name>
        <dbReference type="ChEBI" id="CHEBI:145989"/>
    </ligand>
</feature>
<dbReference type="SUPFAM" id="SSF55205">
    <property type="entry name" value="EPT/RTPC-like"/>
    <property type="match status" value="1"/>
</dbReference>
<dbReference type="NCBIfam" id="TIGR01356">
    <property type="entry name" value="aroA"/>
    <property type="match status" value="1"/>
</dbReference>
<keyword evidence="5 7" id="KW-0057">Aromatic amino acid biosynthesis</keyword>
<evidence type="ECO:0000256" key="7">
    <source>
        <dbReference type="HAMAP-Rule" id="MF_00210"/>
    </source>
</evidence>
<dbReference type="InterPro" id="IPR013792">
    <property type="entry name" value="RNA3'P_cycl/enolpyr_Trfase_a/b"/>
</dbReference>
<feature type="binding site" evidence="7">
    <location>
        <position position="24"/>
    </location>
    <ligand>
        <name>phosphoenolpyruvate</name>
        <dbReference type="ChEBI" id="CHEBI:58702"/>
    </ligand>
</feature>
<evidence type="ECO:0000256" key="5">
    <source>
        <dbReference type="ARBA" id="ARBA00023141"/>
    </source>
</evidence>
<feature type="binding site" evidence="7">
    <location>
        <position position="173"/>
    </location>
    <ligand>
        <name>phosphoenolpyruvate</name>
        <dbReference type="ChEBI" id="CHEBI:58702"/>
    </ligand>
</feature>
<comment type="pathway">
    <text evidence="1 7">Metabolic intermediate biosynthesis; chorismate biosynthesis; chorismate from D-erythrose 4-phosphate and phosphoenolpyruvate: step 6/7.</text>
</comment>
<evidence type="ECO:0000256" key="1">
    <source>
        <dbReference type="ARBA" id="ARBA00004811"/>
    </source>
</evidence>
<proteinExistence type="inferred from homology"/>
<dbReference type="GO" id="GO:0009073">
    <property type="term" value="P:aromatic amino acid family biosynthetic process"/>
    <property type="evidence" value="ECO:0007669"/>
    <property type="project" value="UniProtKB-KW"/>
</dbReference>
<dbReference type="KEGG" id="tcm:HL41_01955"/>
<sequence>MKSVKPILPLKGLKKIEIELPSSKSLTQRALICASLAEGKSQLVNPLISEDTLLLKDALVATNIEVKVVEEEKLWEIKGSFPPLLSGVKVYLGNNGTGSRFFLSYACLGKGSFIDIYGKPRLHERPVKHLVEALRKLNAKIECLEKEGYFPIRVKSNVLRSENIVLPGDVSSQFVSSLLLIGPYLPNGVEILIEGPFFSRPYVEITLEVMKEFGVEVYAEERYFKVSPGRYKPSVYEVEADASSSSYFLGLPLILGEGEVVVKNYNYFSKQGDTKFIEFIKKMGACVEPLYPKGVRVAFKGRPKAVELDLKDTPDLFPTMCVLGAVAEGKTILKGAPHLRFKETDRIKAMVTELQKIGVNAQELPDGAVIEGTQDFQPAEIETYDDHRIAMSFALLGLKTGKIKIINPECVTKSFPDFWEYLEALYG</sequence>
<reference evidence="9 10" key="1">
    <citation type="journal article" date="2015" name="Genome Announc.">
        <title>Genome Sequence of a Sulfate-Reducing Thermophilic Bacterium, Thermodesulfobacterium commune DSM 2178T (Phylum Thermodesulfobacteria).</title>
        <authorList>
            <person name="Bhatnagar S."/>
            <person name="Badger J.H."/>
            <person name="Madupu R."/>
            <person name="Khouri H.M."/>
            <person name="O'Connor E.M."/>
            <person name="Robb F.T."/>
            <person name="Ward N.L."/>
            <person name="Eisen J.A."/>
        </authorList>
    </citation>
    <scope>NUCLEOTIDE SEQUENCE [LARGE SCALE GENOMIC DNA]</scope>
    <source>
        <strain evidence="9 10">DSM 2178</strain>
    </source>
</reference>
<dbReference type="EMBL" id="CP008796">
    <property type="protein sequence ID" value="AIH03672.1"/>
    <property type="molecule type" value="Genomic_DNA"/>
</dbReference>
<dbReference type="CDD" id="cd01556">
    <property type="entry name" value="EPSP_synthase"/>
    <property type="match status" value="1"/>
</dbReference>
<dbReference type="InterPro" id="IPR036968">
    <property type="entry name" value="Enolpyruvate_Tfrase_sf"/>
</dbReference>
<dbReference type="PaxDb" id="289377-HL41_01955"/>
<dbReference type="PANTHER" id="PTHR21090">
    <property type="entry name" value="AROM/DEHYDROQUINATE SYNTHASE"/>
    <property type="match status" value="1"/>
</dbReference>
<feature type="binding site" evidence="7">
    <location>
        <position position="388"/>
    </location>
    <ligand>
        <name>phosphoenolpyruvate</name>
        <dbReference type="ChEBI" id="CHEBI:58702"/>
    </ligand>
</feature>
<feature type="binding site" evidence="7">
    <location>
        <position position="342"/>
    </location>
    <ligand>
        <name>3-phosphoshikimate</name>
        <dbReference type="ChEBI" id="CHEBI:145989"/>
    </ligand>
</feature>
<comment type="subunit">
    <text evidence="7">Monomer.</text>
</comment>
<dbReference type="STRING" id="289377.HL41_01955"/>
<dbReference type="EC" id="2.5.1.19" evidence="7"/>
<dbReference type="InterPro" id="IPR023193">
    <property type="entry name" value="EPSP_synthase_CS"/>
</dbReference>
<dbReference type="GO" id="GO:0003866">
    <property type="term" value="F:3-phosphoshikimate 1-carboxyvinyltransferase activity"/>
    <property type="evidence" value="ECO:0007669"/>
    <property type="project" value="UniProtKB-UniRule"/>
</dbReference>
<dbReference type="eggNOG" id="COG0128">
    <property type="taxonomic scope" value="Bacteria"/>
</dbReference>
<feature type="binding site" evidence="7">
    <location>
        <position position="171"/>
    </location>
    <ligand>
        <name>3-phosphoshikimate</name>
        <dbReference type="ChEBI" id="CHEBI:145989"/>
    </ligand>
</feature>
<evidence type="ECO:0000256" key="3">
    <source>
        <dbReference type="ARBA" id="ARBA00022605"/>
    </source>
</evidence>
<dbReference type="Proteomes" id="UP000028481">
    <property type="component" value="Chromosome"/>
</dbReference>
<comment type="subcellular location">
    <subcellularLocation>
        <location evidence="7">Cytoplasm</location>
    </subcellularLocation>
</comment>
<dbReference type="InterPro" id="IPR001986">
    <property type="entry name" value="Enolpyruvate_Tfrase_dom"/>
</dbReference>
<accession>A0A075WYH6</accession>
<dbReference type="HAMAP" id="MF_00210">
    <property type="entry name" value="EPSP_synth"/>
    <property type="match status" value="1"/>
</dbReference>
<feature type="binding site" evidence="7">
    <location>
        <position position="96"/>
    </location>
    <ligand>
        <name>phosphoenolpyruvate</name>
        <dbReference type="ChEBI" id="CHEBI:58702"/>
    </ligand>
</feature>
<dbReference type="PIRSF" id="PIRSF000505">
    <property type="entry name" value="EPSPS"/>
    <property type="match status" value="1"/>
</dbReference>
<comment type="function">
    <text evidence="7">Catalyzes the transfer of the enolpyruvyl moiety of phosphoenolpyruvate (PEP) to the 5-hydroxyl of shikimate-3-phosphate (S3P) to produce enolpyruvyl shikimate-3-phosphate and inorganic phosphate.</text>
</comment>
<dbReference type="PROSITE" id="PS00885">
    <property type="entry name" value="EPSP_SYNTHASE_2"/>
    <property type="match status" value="1"/>
</dbReference>
<organism evidence="9 10">
    <name type="scientific">Thermodesulfobacterium commune DSM 2178</name>
    <dbReference type="NCBI Taxonomy" id="289377"/>
    <lineage>
        <taxon>Bacteria</taxon>
        <taxon>Pseudomonadati</taxon>
        <taxon>Thermodesulfobacteriota</taxon>
        <taxon>Thermodesulfobacteria</taxon>
        <taxon>Thermodesulfobacteriales</taxon>
        <taxon>Thermodesulfobacteriaceae</taxon>
        <taxon>Thermodesulfobacterium</taxon>
    </lineage>
</organism>
<feature type="binding site" evidence="7">
    <location>
        <position position="24"/>
    </location>
    <ligand>
        <name>3-phosphoshikimate</name>
        <dbReference type="ChEBI" id="CHEBI:145989"/>
    </ligand>
</feature>
<feature type="binding site" evidence="7">
    <location>
        <position position="125"/>
    </location>
    <ligand>
        <name>phosphoenolpyruvate</name>
        <dbReference type="ChEBI" id="CHEBI:58702"/>
    </ligand>
</feature>
<dbReference type="GO" id="GO:0009423">
    <property type="term" value="P:chorismate biosynthetic process"/>
    <property type="evidence" value="ECO:0007669"/>
    <property type="project" value="UniProtKB-UniRule"/>
</dbReference>
<feature type="binding site" evidence="7">
    <location>
        <position position="172"/>
    </location>
    <ligand>
        <name>3-phosphoshikimate</name>
        <dbReference type="ChEBI" id="CHEBI:145989"/>
    </ligand>
</feature>
<dbReference type="Gene3D" id="3.65.10.10">
    <property type="entry name" value="Enolpyruvate transferase domain"/>
    <property type="match status" value="2"/>
</dbReference>
<dbReference type="OrthoDB" id="9809920at2"/>
<protein>
    <recommendedName>
        <fullName evidence="7">3-phosphoshikimate 1-carboxyvinyltransferase</fullName>
        <ecNumber evidence="7">2.5.1.19</ecNumber>
    </recommendedName>
    <alternativeName>
        <fullName evidence="7">5-enolpyruvylshikimate-3-phosphate synthase</fullName>
        <shortName evidence="7">EPSP synthase</shortName>
        <shortName evidence="7">EPSPS</shortName>
    </alternativeName>
</protein>
<name>A0A075WYH6_9BACT</name>
<dbReference type="GO" id="GO:0008652">
    <property type="term" value="P:amino acid biosynthetic process"/>
    <property type="evidence" value="ECO:0007669"/>
    <property type="project" value="UniProtKB-KW"/>
</dbReference>
<dbReference type="AlphaFoldDB" id="A0A075WYH6"/>
<dbReference type="UniPathway" id="UPA00053">
    <property type="reaction ID" value="UER00089"/>
</dbReference>
<feature type="active site" description="Proton acceptor" evidence="7">
    <location>
        <position position="315"/>
    </location>
</feature>
<evidence type="ECO:0000256" key="2">
    <source>
        <dbReference type="ARBA" id="ARBA00009948"/>
    </source>
</evidence>
<keyword evidence="3 7" id="KW-0028">Amino-acid biosynthesis</keyword>
<dbReference type="Pfam" id="PF00275">
    <property type="entry name" value="EPSP_synthase"/>
    <property type="match status" value="1"/>
</dbReference>
<evidence type="ECO:0000313" key="10">
    <source>
        <dbReference type="Proteomes" id="UP000028481"/>
    </source>
</evidence>
<evidence type="ECO:0000313" key="9">
    <source>
        <dbReference type="EMBL" id="AIH03672.1"/>
    </source>
</evidence>
<keyword evidence="10" id="KW-1185">Reference proteome</keyword>
<feature type="binding site" evidence="7">
    <location>
        <position position="199"/>
    </location>
    <ligand>
        <name>3-phosphoshikimate</name>
        <dbReference type="ChEBI" id="CHEBI:145989"/>
    </ligand>
</feature>
<comment type="caution">
    <text evidence="7">Lacks conserved residue(s) required for the propagation of feature annotation.</text>
</comment>
<feature type="domain" description="Enolpyruvate transferase" evidence="8">
    <location>
        <begin position="17"/>
        <end position="422"/>
    </location>
</feature>
<comment type="similarity">
    <text evidence="2 7">Belongs to the EPSP synthase family.</text>
</comment>
<comment type="catalytic activity">
    <reaction evidence="6">
        <text>3-phosphoshikimate + phosphoenolpyruvate = 5-O-(1-carboxyvinyl)-3-phosphoshikimate + phosphate</text>
        <dbReference type="Rhea" id="RHEA:21256"/>
        <dbReference type="ChEBI" id="CHEBI:43474"/>
        <dbReference type="ChEBI" id="CHEBI:57701"/>
        <dbReference type="ChEBI" id="CHEBI:58702"/>
        <dbReference type="ChEBI" id="CHEBI:145989"/>
        <dbReference type="EC" id="2.5.1.19"/>
    </reaction>
    <physiologicalReaction direction="left-to-right" evidence="6">
        <dbReference type="Rhea" id="RHEA:21257"/>
    </physiologicalReaction>
</comment>
<keyword evidence="4 7" id="KW-0808">Transferase</keyword>
<dbReference type="PANTHER" id="PTHR21090:SF5">
    <property type="entry name" value="PENTAFUNCTIONAL AROM POLYPEPTIDE"/>
    <property type="match status" value="1"/>
</dbReference>
<feature type="binding site" evidence="7">
    <location>
        <position position="29"/>
    </location>
    <ligand>
        <name>3-phosphoshikimate</name>
        <dbReference type="ChEBI" id="CHEBI:145989"/>
    </ligand>
</feature>
<dbReference type="GO" id="GO:0005737">
    <property type="term" value="C:cytoplasm"/>
    <property type="evidence" value="ECO:0007669"/>
    <property type="project" value="UniProtKB-SubCell"/>
</dbReference>
<feature type="binding site" evidence="7">
    <location>
        <position position="413"/>
    </location>
    <ligand>
        <name>phosphoenolpyruvate</name>
        <dbReference type="ChEBI" id="CHEBI:58702"/>
    </ligand>
</feature>
<dbReference type="InterPro" id="IPR006264">
    <property type="entry name" value="EPSP_synthase"/>
</dbReference>
<evidence type="ECO:0000256" key="6">
    <source>
        <dbReference type="ARBA" id="ARBA00044633"/>
    </source>
</evidence>
<feature type="binding site" evidence="7">
    <location>
        <position position="25"/>
    </location>
    <ligand>
        <name>3-phosphoshikimate</name>
        <dbReference type="ChEBI" id="CHEBI:145989"/>
    </ligand>
</feature>
<gene>
    <name evidence="7" type="primary">aroA</name>
    <name evidence="9" type="ORF">HL41_01955</name>
</gene>
<keyword evidence="7" id="KW-0963">Cytoplasm</keyword>
<evidence type="ECO:0000256" key="4">
    <source>
        <dbReference type="ARBA" id="ARBA00022679"/>
    </source>
</evidence>
<dbReference type="RefSeq" id="WP_038060009.1">
    <property type="nucleotide sequence ID" value="NZ_CP008796.1"/>
</dbReference>
<feature type="binding site" evidence="7">
    <location>
        <position position="315"/>
    </location>
    <ligand>
        <name>3-phosphoshikimate</name>
        <dbReference type="ChEBI" id="CHEBI:145989"/>
    </ligand>
</feature>
<evidence type="ECO:0000259" key="8">
    <source>
        <dbReference type="Pfam" id="PF00275"/>
    </source>
</evidence>
<dbReference type="HOGENOM" id="CLU_024321_0_0_0"/>
<feature type="binding site" evidence="7">
    <location>
        <position position="346"/>
    </location>
    <ligand>
        <name>phosphoenolpyruvate</name>
        <dbReference type="ChEBI" id="CHEBI:58702"/>
    </ligand>
</feature>